<reference evidence="1" key="1">
    <citation type="submission" date="2021-06" db="EMBL/GenBank/DDBJ databases">
        <title>Comparative genomics, transcriptomics and evolutionary studies reveal genomic signatures of adaptation to plant cell wall in hemibiotrophic fungi.</title>
        <authorList>
            <consortium name="DOE Joint Genome Institute"/>
            <person name="Baroncelli R."/>
            <person name="Diaz J.F."/>
            <person name="Benocci T."/>
            <person name="Peng M."/>
            <person name="Battaglia E."/>
            <person name="Haridas S."/>
            <person name="Andreopoulos W."/>
            <person name="Labutti K."/>
            <person name="Pangilinan J."/>
            <person name="Floch G.L."/>
            <person name="Makela M.R."/>
            <person name="Henrissat B."/>
            <person name="Grigoriev I.V."/>
            <person name="Crouch J.A."/>
            <person name="De Vries R.P."/>
            <person name="Sukno S.A."/>
            <person name="Thon M.R."/>
        </authorList>
    </citation>
    <scope>NUCLEOTIDE SEQUENCE</scope>
    <source>
        <strain evidence="1">MAFF235873</strain>
    </source>
</reference>
<comment type="caution">
    <text evidence="1">The sequence shown here is derived from an EMBL/GenBank/DDBJ whole genome shotgun (WGS) entry which is preliminary data.</text>
</comment>
<evidence type="ECO:0000313" key="1">
    <source>
        <dbReference type="EMBL" id="KAK2021078.1"/>
    </source>
</evidence>
<protein>
    <submittedName>
        <fullName evidence="1">Uncharacterized protein</fullName>
    </submittedName>
</protein>
<sequence>MLTASEIRRWTRLPERLDHGYLYARTVEMAYEHGRWKTIGPGRRRLRIGVACEHGARDIVIQEDGGESHGNVSGYCVCVFFLLGKQMSRLLSG</sequence>
<dbReference type="EMBL" id="MU843140">
    <property type="protein sequence ID" value="KAK2021078.1"/>
    <property type="molecule type" value="Genomic_DNA"/>
</dbReference>
<evidence type="ECO:0000313" key="2">
    <source>
        <dbReference type="Proteomes" id="UP001232148"/>
    </source>
</evidence>
<dbReference type="Proteomes" id="UP001232148">
    <property type="component" value="Unassembled WGS sequence"/>
</dbReference>
<accession>A0AAD9H296</accession>
<gene>
    <name evidence="1" type="ORF">LX32DRAFT_277804</name>
</gene>
<keyword evidence="2" id="KW-1185">Reference proteome</keyword>
<dbReference type="AlphaFoldDB" id="A0AAD9H296"/>
<organism evidence="1 2">
    <name type="scientific">Colletotrichum zoysiae</name>
    <dbReference type="NCBI Taxonomy" id="1216348"/>
    <lineage>
        <taxon>Eukaryota</taxon>
        <taxon>Fungi</taxon>
        <taxon>Dikarya</taxon>
        <taxon>Ascomycota</taxon>
        <taxon>Pezizomycotina</taxon>
        <taxon>Sordariomycetes</taxon>
        <taxon>Hypocreomycetidae</taxon>
        <taxon>Glomerellales</taxon>
        <taxon>Glomerellaceae</taxon>
        <taxon>Colletotrichum</taxon>
        <taxon>Colletotrichum graminicola species complex</taxon>
    </lineage>
</organism>
<proteinExistence type="predicted"/>
<name>A0AAD9H296_9PEZI</name>